<proteinExistence type="predicted"/>
<evidence type="ECO:0000313" key="2">
    <source>
        <dbReference type="Proteomes" id="UP000203302"/>
    </source>
</evidence>
<accession>A0A1B2ID70</accession>
<evidence type="ECO:0000313" key="1">
    <source>
        <dbReference type="EMBL" id="ANZ49208.1"/>
    </source>
</evidence>
<name>A0A1B2ID70_9CAUD</name>
<sequence length="182" mass="20464">MSTVSIAGFVVNGVVYVNTAVQSMHLMAPYNPEAGFDKLGWWFPNDGQDKISDILVNGDDCERHEDITYSGSVLRHDGRFYDVKLAGPNYRLIFLHQPTPVMVFPADTESSFVATFIEHLSLHPDLDTEGPGWSAERIMKILSCFAGCHNFKPFMTLDELKAKVQAMPECKLAPFPRQRKPE</sequence>
<dbReference type="GeneID" id="29069248"/>
<dbReference type="Proteomes" id="UP000203302">
    <property type="component" value="Segment"/>
</dbReference>
<dbReference type="KEGG" id="vg:29069248"/>
<organism evidence="1 2">
    <name type="scientific">Erwinia phage vB_EamM_Huxley</name>
    <dbReference type="NCBI Taxonomy" id="1883373"/>
    <lineage>
        <taxon>Viruses</taxon>
        <taxon>Duplodnaviria</taxon>
        <taxon>Heunggongvirae</taxon>
        <taxon>Uroviricota</taxon>
        <taxon>Caudoviricetes</taxon>
        <taxon>Chimalliviridae</taxon>
        <taxon>Machinavirus</taxon>
        <taxon>Machinavirus machina</taxon>
    </lineage>
</organism>
<gene>
    <name evidence="1" type="ORF">HUXLEY_126</name>
</gene>
<protein>
    <submittedName>
        <fullName evidence="1">Uncharacterized protein</fullName>
    </submittedName>
</protein>
<dbReference type="RefSeq" id="YP_009293094.1">
    <property type="nucleotide sequence ID" value="NC_031127.1"/>
</dbReference>
<dbReference type="EMBL" id="KX397368">
    <property type="protein sequence ID" value="ANZ49208.1"/>
    <property type="molecule type" value="Genomic_DNA"/>
</dbReference>
<reference evidence="2" key="1">
    <citation type="submission" date="2016-06" db="EMBL/GenBank/DDBJ databases">
        <authorList>
            <person name="Berg J.A."/>
            <person name="Grossarth S.E."/>
            <person name="Jarvis T.M."/>
            <person name="Merrill B.D."/>
            <person name="Breakwell D.P."/>
            <person name="Hope S."/>
            <person name="Grose J.H."/>
        </authorList>
    </citation>
    <scope>NUCLEOTIDE SEQUENCE [LARGE SCALE GENOMIC DNA]</scope>
</reference>